<gene>
    <name evidence="7" type="ORF">K461DRAFT_260327</name>
</gene>
<dbReference type="SUPFAM" id="SSF56176">
    <property type="entry name" value="FAD-binding/transporter-associated domain-like"/>
    <property type="match status" value="1"/>
</dbReference>
<comment type="caution">
    <text evidence="7">The sequence shown here is derived from an EMBL/GenBank/DDBJ whole genome shotgun (WGS) entry which is preliminary data.</text>
</comment>
<dbReference type="Gene3D" id="3.30.465.10">
    <property type="match status" value="1"/>
</dbReference>
<evidence type="ECO:0000256" key="1">
    <source>
        <dbReference type="ARBA" id="ARBA00005083"/>
    </source>
</evidence>
<dbReference type="EMBL" id="ML996090">
    <property type="protein sequence ID" value="KAF2150231.1"/>
    <property type="molecule type" value="Genomic_DNA"/>
</dbReference>
<evidence type="ECO:0000256" key="5">
    <source>
        <dbReference type="SAM" id="SignalP"/>
    </source>
</evidence>
<dbReference type="PROSITE" id="PS51387">
    <property type="entry name" value="FAD_PCMH"/>
    <property type="match status" value="1"/>
</dbReference>
<dbReference type="Pfam" id="PF04030">
    <property type="entry name" value="ALO"/>
    <property type="match status" value="1"/>
</dbReference>
<sequence length="505" mass="57277">MLFRLSFLGLLWAHVCQAAVYNTFDGEGFVACHNVSQVHHPRSLQEIVRIVQDAAKSKTPVRATGKAHMWYDTMCSDDPKTILIQTEDVNQITEFDLKAGTVMIEAGVTFLQFANYLHERKASMGYALVNWNMTIAGSLAMGAHRSSLREASMVAAGALEIHIIDGTGQMRKIVRDESNDDWLAASTSLGLLGIIAKVKFRIYPDFKVYAQQKVLSEKEVLNGDIYAMISPYATANFWWWPGLHKFHYRYYDVVPTEKSNQTGFQNTFSISPLEATIGKSLLNAGKYAATVNHLAEGIFFAAWSIPNFHEKKTDRQILKWPVYGWNYDVLIGGLYPDTKPEWEYGLHGYTFEIAVPVTQANKLLKRVRQLFDASAKAGKPMTSMYRSGINIKFGRPYNDLLGQVVTNTSDGADWSKGAIMFDFPSFWPNVGDHKRYNEPFYGRLATTLLTEFPARPHWTKNTREVMRQAVKNLDPNHLRRFKTVRQKFDPNNIFRSVVGEIIGVM</sequence>
<reference evidence="7" key="1">
    <citation type="journal article" date="2020" name="Stud. Mycol.">
        <title>101 Dothideomycetes genomes: a test case for predicting lifestyles and emergence of pathogens.</title>
        <authorList>
            <person name="Haridas S."/>
            <person name="Albert R."/>
            <person name="Binder M."/>
            <person name="Bloem J."/>
            <person name="Labutti K."/>
            <person name="Salamov A."/>
            <person name="Andreopoulos B."/>
            <person name="Baker S."/>
            <person name="Barry K."/>
            <person name="Bills G."/>
            <person name="Bluhm B."/>
            <person name="Cannon C."/>
            <person name="Castanera R."/>
            <person name="Culley D."/>
            <person name="Daum C."/>
            <person name="Ezra D."/>
            <person name="Gonzalez J."/>
            <person name="Henrissat B."/>
            <person name="Kuo A."/>
            <person name="Liang C."/>
            <person name="Lipzen A."/>
            <person name="Lutzoni F."/>
            <person name="Magnuson J."/>
            <person name="Mondo S."/>
            <person name="Nolan M."/>
            <person name="Ohm R."/>
            <person name="Pangilinan J."/>
            <person name="Park H.-J."/>
            <person name="Ramirez L."/>
            <person name="Alfaro M."/>
            <person name="Sun H."/>
            <person name="Tritt A."/>
            <person name="Yoshinaga Y."/>
            <person name="Zwiers L.-H."/>
            <person name="Turgeon B."/>
            <person name="Goodwin S."/>
            <person name="Spatafora J."/>
            <person name="Crous P."/>
            <person name="Grigoriev I."/>
        </authorList>
    </citation>
    <scope>NUCLEOTIDE SEQUENCE</scope>
    <source>
        <strain evidence="7">CBS 260.36</strain>
    </source>
</reference>
<dbReference type="EC" id="1.1.3.37" evidence="2"/>
<keyword evidence="8" id="KW-1185">Reference proteome</keyword>
<dbReference type="InterPro" id="IPR016167">
    <property type="entry name" value="FAD-bd_PCMH_sub1"/>
</dbReference>
<evidence type="ECO:0000313" key="8">
    <source>
        <dbReference type="Proteomes" id="UP000799439"/>
    </source>
</evidence>
<dbReference type="GO" id="GO:0016020">
    <property type="term" value="C:membrane"/>
    <property type="evidence" value="ECO:0007669"/>
    <property type="project" value="InterPro"/>
</dbReference>
<dbReference type="PANTHER" id="PTHR43762:SF1">
    <property type="entry name" value="D-ARABINONO-1,4-LACTONE OXIDASE"/>
    <property type="match status" value="1"/>
</dbReference>
<feature type="domain" description="FAD-binding PCMH-type" evidence="6">
    <location>
        <begin position="31"/>
        <end position="205"/>
    </location>
</feature>
<dbReference type="OrthoDB" id="371463at2759"/>
<dbReference type="InterPro" id="IPR010031">
    <property type="entry name" value="FAD_lactone_oxidase-like"/>
</dbReference>
<evidence type="ECO:0000256" key="4">
    <source>
        <dbReference type="ARBA" id="ARBA00033418"/>
    </source>
</evidence>
<organism evidence="7 8">
    <name type="scientific">Myriangium duriaei CBS 260.36</name>
    <dbReference type="NCBI Taxonomy" id="1168546"/>
    <lineage>
        <taxon>Eukaryota</taxon>
        <taxon>Fungi</taxon>
        <taxon>Dikarya</taxon>
        <taxon>Ascomycota</taxon>
        <taxon>Pezizomycotina</taxon>
        <taxon>Dothideomycetes</taxon>
        <taxon>Dothideomycetidae</taxon>
        <taxon>Myriangiales</taxon>
        <taxon>Myriangiaceae</taxon>
        <taxon>Myriangium</taxon>
    </lineage>
</organism>
<name>A0A9P4IX83_9PEZI</name>
<feature type="chain" id="PRO_5040269191" description="D-arabinono-1,4-lactone oxidase" evidence="5">
    <location>
        <begin position="19"/>
        <end position="505"/>
    </location>
</feature>
<evidence type="ECO:0000256" key="2">
    <source>
        <dbReference type="ARBA" id="ARBA00013136"/>
    </source>
</evidence>
<keyword evidence="5" id="KW-0732">Signal</keyword>
<dbReference type="InterPro" id="IPR007173">
    <property type="entry name" value="ALO_C"/>
</dbReference>
<accession>A0A9P4IX83</accession>
<evidence type="ECO:0000256" key="3">
    <source>
        <dbReference type="ARBA" id="ARBA00023002"/>
    </source>
</evidence>
<dbReference type="PANTHER" id="PTHR43762">
    <property type="entry name" value="L-GULONOLACTONE OXIDASE"/>
    <property type="match status" value="1"/>
</dbReference>
<dbReference type="GO" id="GO:0003885">
    <property type="term" value="F:D-arabinono-1,4-lactone oxidase activity"/>
    <property type="evidence" value="ECO:0007669"/>
    <property type="project" value="UniProtKB-EC"/>
</dbReference>
<dbReference type="Gene3D" id="3.30.43.10">
    <property type="entry name" value="Uridine Diphospho-n-acetylenolpyruvylglucosamine Reductase, domain 2"/>
    <property type="match status" value="1"/>
</dbReference>
<dbReference type="InterPro" id="IPR016169">
    <property type="entry name" value="FAD-bd_PCMH_sub2"/>
</dbReference>
<protein>
    <recommendedName>
        <fullName evidence="2">D-arabinono-1,4-lactone oxidase</fullName>
        <ecNumber evidence="2">1.1.3.37</ecNumber>
    </recommendedName>
    <alternativeName>
        <fullName evidence="4">L-galactono-gamma-lactone oxidase</fullName>
    </alternativeName>
</protein>
<feature type="signal peptide" evidence="5">
    <location>
        <begin position="1"/>
        <end position="18"/>
    </location>
</feature>
<dbReference type="Pfam" id="PF01565">
    <property type="entry name" value="FAD_binding_4"/>
    <property type="match status" value="1"/>
</dbReference>
<evidence type="ECO:0000313" key="7">
    <source>
        <dbReference type="EMBL" id="KAF2150231.1"/>
    </source>
</evidence>
<dbReference type="Proteomes" id="UP000799439">
    <property type="component" value="Unassembled WGS sequence"/>
</dbReference>
<comment type="pathway">
    <text evidence="1">Cofactor biosynthesis; D-erythroascorbate biosynthesis; dehydro-D-arabinono-1,4-lactone from D-arabinose: step 2/2.</text>
</comment>
<dbReference type="InterPro" id="IPR016166">
    <property type="entry name" value="FAD-bd_PCMH"/>
</dbReference>
<evidence type="ECO:0000259" key="6">
    <source>
        <dbReference type="PROSITE" id="PS51387"/>
    </source>
</evidence>
<dbReference type="AlphaFoldDB" id="A0A9P4IX83"/>
<keyword evidence="3" id="KW-0560">Oxidoreductase</keyword>
<dbReference type="GO" id="GO:0071949">
    <property type="term" value="F:FAD binding"/>
    <property type="evidence" value="ECO:0007669"/>
    <property type="project" value="InterPro"/>
</dbReference>
<proteinExistence type="predicted"/>
<dbReference type="InterPro" id="IPR006094">
    <property type="entry name" value="Oxid_FAD_bind_N"/>
</dbReference>
<dbReference type="InterPro" id="IPR036318">
    <property type="entry name" value="FAD-bd_PCMH-like_sf"/>
</dbReference>